<name>A0AAF0AYM9_9SCHI</name>
<dbReference type="PANTHER" id="PTHR10121">
    <property type="entry name" value="COATOMER SUBUNIT DELTA"/>
    <property type="match status" value="1"/>
</dbReference>
<sequence>MVVLAASIVNRGGKAIISRQFREMSRARVESLLSSFPGLVSGKSQNTTVETENVRFVYQPFDELYMVLTTNLQSNILQDIDTLHLLSQALTSICASSDEREILEYAFEIFVAFDEVTSLGYRDNVTLPQVKMYLEMESHEEKIQEIVSRNKELEATEERKRRIKQLEMQKKDAKRGALHASSDIYESVGYQTVNTTMTANAEEESAMESYRSAANAASAPRAKGMQLGKKKTTTPMF</sequence>
<keyword evidence="4 6" id="KW-0963">Cytoplasm</keyword>
<evidence type="ECO:0000313" key="10">
    <source>
        <dbReference type="EMBL" id="WBW74749.1"/>
    </source>
</evidence>
<dbReference type="FunFam" id="3.30.450.60:FF:000003">
    <property type="entry name" value="Coatomer subunit delta"/>
    <property type="match status" value="1"/>
</dbReference>
<dbReference type="GO" id="GO:0006890">
    <property type="term" value="P:retrograde vesicle-mediated transport, Golgi to endoplasmic reticulum"/>
    <property type="evidence" value="ECO:0007669"/>
    <property type="project" value="UniProtKB-UniRule"/>
</dbReference>
<feature type="compositionally biased region" description="Basic residues" evidence="8">
    <location>
        <begin position="228"/>
        <end position="237"/>
    </location>
</feature>
<feature type="compositionally biased region" description="Low complexity" evidence="8">
    <location>
        <begin position="211"/>
        <end position="222"/>
    </location>
</feature>
<keyword evidence="6" id="KW-0968">Cytoplasmic vesicle</keyword>
<evidence type="ECO:0000256" key="1">
    <source>
        <dbReference type="ARBA" id="ARBA00010516"/>
    </source>
</evidence>
<feature type="domain" description="AP complex mu/sigma subunit" evidence="9">
    <location>
        <begin position="8"/>
        <end position="121"/>
    </location>
</feature>
<proteinExistence type="inferred from homology"/>
<keyword evidence="6" id="KW-0472">Membrane</keyword>
<comment type="similarity">
    <text evidence="1 6">Belongs to the adaptor complexes medium subunit family. Delta-COP subfamily.</text>
</comment>
<dbReference type="GO" id="GO:0030126">
    <property type="term" value="C:COPI vesicle coat"/>
    <property type="evidence" value="ECO:0007669"/>
    <property type="project" value="UniProtKB-UniRule"/>
</dbReference>
<comment type="subunit">
    <text evidence="2 6">Oligomeric complex that consists of at least the alpha, beta, beta', gamma, delta, epsilon and zeta subunits.</text>
</comment>
<accession>A0AAF0AYM9</accession>
<evidence type="ECO:0000256" key="5">
    <source>
        <dbReference type="ARBA" id="ARBA00022927"/>
    </source>
</evidence>
<dbReference type="SUPFAM" id="SSF64356">
    <property type="entry name" value="SNARE-like"/>
    <property type="match status" value="1"/>
</dbReference>
<dbReference type="GO" id="GO:0006888">
    <property type="term" value="P:endoplasmic reticulum to Golgi vesicle-mediated transport"/>
    <property type="evidence" value="ECO:0007669"/>
    <property type="project" value="TreeGrafter"/>
</dbReference>
<keyword evidence="6" id="KW-0931">ER-Golgi transport</keyword>
<comment type="function">
    <text evidence="6">The coatomer is a cytosolic protein complex that binds to dilysine motifs and reversibly associates with Golgi non-clathrin-coated vesicles, which further mediate biosynthetic protein transport from the ER, via the Golgi up to the trans Golgi network. Coatomer complex is required for budding from Golgi membranes, and is essential for the retrograde Golgi-to-ER transport of dilysine-tagged proteins.</text>
</comment>
<evidence type="ECO:0000256" key="4">
    <source>
        <dbReference type="ARBA" id="ARBA00022490"/>
    </source>
</evidence>
<dbReference type="AlphaFoldDB" id="A0AAF0AYM9"/>
<dbReference type="EMBL" id="CP115613">
    <property type="protein sequence ID" value="WBW74749.1"/>
    <property type="molecule type" value="Genomic_DNA"/>
</dbReference>
<comment type="subcellular location">
    <subcellularLocation>
        <location evidence="6 7">Cytoplasm</location>
    </subcellularLocation>
    <subcellularLocation>
        <location evidence="6 7">Cytoplasmic vesicle</location>
        <location evidence="6 7">COPI-coated vesicle membrane</location>
        <topology evidence="6 7">Peripheral membrane protein</topology>
        <orientation evidence="6 7">Cytoplasmic side</orientation>
    </subcellularLocation>
    <subcellularLocation>
        <location evidence="6 7">Golgi apparatus membrane</location>
        <topology evidence="6 7">Peripheral membrane protein</topology>
        <orientation evidence="6 7">Cytoplasmic side</orientation>
    </subcellularLocation>
</comment>
<dbReference type="InterPro" id="IPR022775">
    <property type="entry name" value="AP_mu_sigma_su"/>
</dbReference>
<keyword evidence="6" id="KW-0333">Golgi apparatus</keyword>
<dbReference type="RefSeq" id="XP_056038992.1">
    <property type="nucleotide sequence ID" value="XM_056183546.1"/>
</dbReference>
<protein>
    <recommendedName>
        <fullName evidence="6">Coatomer subunit delta</fullName>
    </recommendedName>
</protein>
<evidence type="ECO:0000256" key="2">
    <source>
        <dbReference type="ARBA" id="ARBA00011775"/>
    </source>
</evidence>
<dbReference type="Proteomes" id="UP001212411">
    <property type="component" value="Chromosome 3"/>
</dbReference>
<evidence type="ECO:0000256" key="8">
    <source>
        <dbReference type="SAM" id="MobiDB-lite"/>
    </source>
</evidence>
<dbReference type="InterPro" id="IPR027059">
    <property type="entry name" value="Coatomer_dsu"/>
</dbReference>
<dbReference type="KEGG" id="som:SOMG_04768"/>
<dbReference type="InterPro" id="IPR011012">
    <property type="entry name" value="Longin-like_dom_sf"/>
</dbReference>
<evidence type="ECO:0000259" key="9">
    <source>
        <dbReference type="Pfam" id="PF01217"/>
    </source>
</evidence>
<organism evidence="10 11">
    <name type="scientific">Schizosaccharomyces osmophilus</name>
    <dbReference type="NCBI Taxonomy" id="2545709"/>
    <lineage>
        <taxon>Eukaryota</taxon>
        <taxon>Fungi</taxon>
        <taxon>Dikarya</taxon>
        <taxon>Ascomycota</taxon>
        <taxon>Taphrinomycotina</taxon>
        <taxon>Schizosaccharomycetes</taxon>
        <taxon>Schizosaccharomycetales</taxon>
        <taxon>Schizosaccharomycetaceae</taxon>
        <taxon>Schizosaccharomyces</taxon>
    </lineage>
</organism>
<dbReference type="CDD" id="cd14830">
    <property type="entry name" value="Delta_COP_N"/>
    <property type="match status" value="1"/>
</dbReference>
<gene>
    <name evidence="10" type="primary">ret2</name>
    <name evidence="10" type="ORF">SOMG_04768</name>
</gene>
<keyword evidence="5 6" id="KW-0653">Protein transport</keyword>
<dbReference type="GeneID" id="80878235"/>
<evidence type="ECO:0000256" key="6">
    <source>
        <dbReference type="RuleBase" id="RU364018"/>
    </source>
</evidence>
<dbReference type="GO" id="GO:0015031">
    <property type="term" value="P:protein transport"/>
    <property type="evidence" value="ECO:0007669"/>
    <property type="project" value="UniProtKB-KW"/>
</dbReference>
<keyword evidence="3 6" id="KW-0813">Transport</keyword>
<dbReference type="PANTHER" id="PTHR10121:SF0">
    <property type="entry name" value="COATOMER SUBUNIT DELTA"/>
    <property type="match status" value="1"/>
</dbReference>
<feature type="region of interest" description="Disordered" evidence="8">
    <location>
        <begin position="202"/>
        <end position="237"/>
    </location>
</feature>
<dbReference type="Pfam" id="PF01217">
    <property type="entry name" value="Clat_adaptor_s"/>
    <property type="match status" value="1"/>
</dbReference>
<evidence type="ECO:0000313" key="11">
    <source>
        <dbReference type="Proteomes" id="UP001212411"/>
    </source>
</evidence>
<keyword evidence="11" id="KW-1185">Reference proteome</keyword>
<evidence type="ECO:0000256" key="3">
    <source>
        <dbReference type="ARBA" id="ARBA00022448"/>
    </source>
</evidence>
<dbReference type="GO" id="GO:0051645">
    <property type="term" value="P:Golgi localization"/>
    <property type="evidence" value="ECO:0007669"/>
    <property type="project" value="TreeGrafter"/>
</dbReference>
<reference evidence="10 11" key="1">
    <citation type="journal article" date="2023" name="G3 (Bethesda)">
        <title>A high-quality reference genome for the fission yeast Schizosaccharomyces osmophilus.</title>
        <authorList>
            <person name="Jia G.S."/>
            <person name="Zhang W.C."/>
            <person name="Liang Y."/>
            <person name="Liu X.H."/>
            <person name="Rhind N."/>
            <person name="Pidoux A."/>
            <person name="Brysch-Herzberg M."/>
            <person name="Du L.L."/>
        </authorList>
    </citation>
    <scope>NUCLEOTIDE SEQUENCE [LARGE SCALE GENOMIC DNA]</scope>
    <source>
        <strain evidence="10 11">CBS 15793</strain>
    </source>
</reference>
<dbReference type="Gene3D" id="3.30.450.60">
    <property type="match status" value="1"/>
</dbReference>
<evidence type="ECO:0000256" key="7">
    <source>
        <dbReference type="RuleBase" id="RU366052"/>
    </source>
</evidence>
<dbReference type="GO" id="GO:0000139">
    <property type="term" value="C:Golgi membrane"/>
    <property type="evidence" value="ECO:0007669"/>
    <property type="project" value="UniProtKB-SubCell"/>
</dbReference>